<dbReference type="PANTHER" id="PTHR21581:SF6">
    <property type="entry name" value="TRAFFICKING PROTEIN PARTICLE COMPLEX SUBUNIT 12"/>
    <property type="match status" value="1"/>
</dbReference>
<name>A0A0S4XP42_9BACT</name>
<reference evidence="11" key="1">
    <citation type="submission" date="2015-11" db="EMBL/GenBank/DDBJ databases">
        <authorList>
            <person name="Zhang Y."/>
            <person name="Guo Z."/>
        </authorList>
    </citation>
    <scope>NUCLEOTIDE SEQUENCE</scope>
    <source>
        <strain evidence="11">BN30871</strain>
    </source>
</reference>
<evidence type="ECO:0000256" key="1">
    <source>
        <dbReference type="ARBA" id="ARBA00007164"/>
    </source>
</evidence>
<evidence type="ECO:0000256" key="5">
    <source>
        <dbReference type="ARBA" id="ARBA00022984"/>
    </source>
</evidence>
<gene>
    <name evidence="11" type="ORF">BN3087_570062</name>
</gene>
<keyword evidence="3 11" id="KW-0378">Hydrolase</keyword>
<dbReference type="Pfam" id="PF00768">
    <property type="entry name" value="Peptidase_S11"/>
    <property type="match status" value="1"/>
</dbReference>
<dbReference type="InterPro" id="IPR012338">
    <property type="entry name" value="Beta-lactam/transpept-like"/>
</dbReference>
<keyword evidence="2" id="KW-0732">Signal</keyword>
<feature type="binding site" evidence="8">
    <location>
        <position position="222"/>
    </location>
    <ligand>
        <name>substrate</name>
    </ligand>
</feature>
<comment type="similarity">
    <text evidence="1 9">Belongs to the peptidase S11 family.</text>
</comment>
<feature type="domain" description="Peptidase S11 D-alanyl-D-alanine carboxypeptidase A N-terminal" evidence="10">
    <location>
        <begin position="26"/>
        <end position="251"/>
    </location>
</feature>
<evidence type="ECO:0000256" key="9">
    <source>
        <dbReference type="RuleBase" id="RU004016"/>
    </source>
</evidence>
<evidence type="ECO:0000256" key="6">
    <source>
        <dbReference type="ARBA" id="ARBA00023316"/>
    </source>
</evidence>
<accession>A0A0S4XP42</accession>
<dbReference type="Gene3D" id="3.40.710.10">
    <property type="entry name" value="DD-peptidase/beta-lactamase superfamily"/>
    <property type="match status" value="1"/>
</dbReference>
<dbReference type="SUPFAM" id="SSF56601">
    <property type="entry name" value="beta-lactamase/transpeptidase-like"/>
    <property type="match status" value="1"/>
</dbReference>
<evidence type="ECO:0000259" key="10">
    <source>
        <dbReference type="Pfam" id="PF00768"/>
    </source>
</evidence>
<dbReference type="GO" id="GO:0009252">
    <property type="term" value="P:peptidoglycan biosynthetic process"/>
    <property type="evidence" value="ECO:0007669"/>
    <property type="project" value="UniProtKB-KW"/>
</dbReference>
<keyword evidence="11" id="KW-0121">Carboxypeptidase</keyword>
<sequence length="273" mass="30834">MIVPFMVLNHIKPKPVYQVKSYKIVHNAPEVKAKAFLLKDINSSEILYAKDINQTMPPASLTKVMTAVIAIESNRLNDIVTIPYEATRVEQFKFGAEEGDRFLLKDLLVASLVSSSNDASTAIAIHLSGSTGKFAYLMNEKAKELGMKNTHFTNPCGFDIGTNVTTAYDLALLSEYAIKLPHFNEIVNYRQATITNIDKSYSYTLETHNKLLEYYPYAIGIKTGYTAKAGPCLIARAKYQNRDVLLIILHSDKGKRWEISKEYFDKILFKDHH</sequence>
<proteinExistence type="inferred from homology"/>
<dbReference type="InterPro" id="IPR018044">
    <property type="entry name" value="Peptidase_S11"/>
</dbReference>
<dbReference type="EC" id="3.4.16.4" evidence="11"/>
<protein>
    <submittedName>
        <fullName evidence="11">Putative D-alanyl-D-alanine carboxypeptidase</fullName>
        <ecNumber evidence="11">3.4.16.4</ecNumber>
    </submittedName>
</protein>
<feature type="active site" description="Acyl-ester intermediate" evidence="7">
    <location>
        <position position="60"/>
    </location>
</feature>
<keyword evidence="5" id="KW-0573">Peptidoglycan synthesis</keyword>
<dbReference type="InterPro" id="IPR001967">
    <property type="entry name" value="Peptidase_S11_N"/>
</dbReference>
<keyword evidence="4" id="KW-0133">Cell shape</keyword>
<dbReference type="EMBL" id="FAXN01000059">
    <property type="protein sequence ID" value="CUV66090.1"/>
    <property type="molecule type" value="Genomic_DNA"/>
</dbReference>
<dbReference type="AlphaFoldDB" id="A0A0S4XP42"/>
<evidence type="ECO:0000256" key="4">
    <source>
        <dbReference type="ARBA" id="ARBA00022960"/>
    </source>
</evidence>
<evidence type="ECO:0000256" key="8">
    <source>
        <dbReference type="PIRSR" id="PIRSR618044-2"/>
    </source>
</evidence>
<dbReference type="PANTHER" id="PTHR21581">
    <property type="entry name" value="D-ALANYL-D-ALANINE CARBOXYPEPTIDASE"/>
    <property type="match status" value="1"/>
</dbReference>
<feature type="active site" description="Proton acceptor" evidence="7">
    <location>
        <position position="63"/>
    </location>
</feature>
<dbReference type="PRINTS" id="PR00725">
    <property type="entry name" value="DADACBPTASE1"/>
</dbReference>
<keyword evidence="6" id="KW-0961">Cell wall biogenesis/degradation</keyword>
<dbReference type="GO" id="GO:0008360">
    <property type="term" value="P:regulation of cell shape"/>
    <property type="evidence" value="ECO:0007669"/>
    <property type="project" value="UniProtKB-KW"/>
</dbReference>
<evidence type="ECO:0000256" key="2">
    <source>
        <dbReference type="ARBA" id="ARBA00022729"/>
    </source>
</evidence>
<dbReference type="GO" id="GO:0071555">
    <property type="term" value="P:cell wall organization"/>
    <property type="evidence" value="ECO:0007669"/>
    <property type="project" value="UniProtKB-KW"/>
</dbReference>
<feature type="active site" evidence="7">
    <location>
        <position position="115"/>
    </location>
</feature>
<evidence type="ECO:0000256" key="3">
    <source>
        <dbReference type="ARBA" id="ARBA00022801"/>
    </source>
</evidence>
<dbReference type="GO" id="GO:0006508">
    <property type="term" value="P:proteolysis"/>
    <property type="evidence" value="ECO:0007669"/>
    <property type="project" value="InterPro"/>
</dbReference>
<dbReference type="GO" id="GO:0009002">
    <property type="term" value="F:serine-type D-Ala-D-Ala carboxypeptidase activity"/>
    <property type="evidence" value="ECO:0007669"/>
    <property type="project" value="UniProtKB-EC"/>
</dbReference>
<keyword evidence="11" id="KW-0645">Protease</keyword>
<evidence type="ECO:0000313" key="11">
    <source>
        <dbReference type="EMBL" id="CUV66090.1"/>
    </source>
</evidence>
<evidence type="ECO:0000256" key="7">
    <source>
        <dbReference type="PIRSR" id="PIRSR618044-1"/>
    </source>
</evidence>
<organism evidence="11">
    <name type="scientific">Sulfurovum sp. enrichment culture clone C5</name>
    <dbReference type="NCBI Taxonomy" id="497650"/>
    <lineage>
        <taxon>Bacteria</taxon>
        <taxon>Pseudomonadati</taxon>
        <taxon>Campylobacterota</taxon>
        <taxon>Epsilonproteobacteria</taxon>
        <taxon>Campylobacterales</taxon>
        <taxon>Sulfurovaceae</taxon>
        <taxon>Sulfurovum</taxon>
        <taxon>environmental samples</taxon>
    </lineage>
</organism>